<organism evidence="1 2">
    <name type="scientific">Neiella holothuriorum</name>
    <dbReference type="NCBI Taxonomy" id="2870530"/>
    <lineage>
        <taxon>Bacteria</taxon>
        <taxon>Pseudomonadati</taxon>
        <taxon>Pseudomonadota</taxon>
        <taxon>Gammaproteobacteria</taxon>
        <taxon>Alteromonadales</taxon>
        <taxon>Echinimonadaceae</taxon>
        <taxon>Neiella</taxon>
    </lineage>
</organism>
<accession>A0ABS7EG51</accession>
<evidence type="ECO:0000313" key="1">
    <source>
        <dbReference type="EMBL" id="MBW8191278.1"/>
    </source>
</evidence>
<protein>
    <submittedName>
        <fullName evidence="1">Uncharacterized protein</fullName>
    </submittedName>
</protein>
<dbReference type="Proteomes" id="UP001166251">
    <property type="component" value="Unassembled WGS sequence"/>
</dbReference>
<evidence type="ECO:0000313" key="2">
    <source>
        <dbReference type="Proteomes" id="UP001166251"/>
    </source>
</evidence>
<proteinExistence type="predicted"/>
<gene>
    <name evidence="1" type="ORF">K0504_09540</name>
</gene>
<sequence>MKLLENDEALLYHYAGTGRDPVILRSVSHSEAHSERKKLSGGDWEYQHVRFSKGALIERPYRCHPHFTPNGTARSPKVDLVGYRDAENDKMWAISRIGKIVYTFFKNTDTDQDWVLYVKNFSTDPEAQNYILQKSFEKTNKGYKQLLTLLNAELNLAQTKLILK</sequence>
<reference evidence="1" key="1">
    <citation type="submission" date="2021-07" db="EMBL/GenBank/DDBJ databases">
        <title>Neiella marina sp. nov., isolated from the intestinal content of sea cucumber Apostichopus japonicus.</title>
        <authorList>
            <person name="Bai X."/>
        </authorList>
    </citation>
    <scope>NUCLEOTIDE SEQUENCE</scope>
    <source>
        <strain evidence="1">126</strain>
    </source>
</reference>
<dbReference type="RefSeq" id="WP_220103961.1">
    <property type="nucleotide sequence ID" value="NZ_JAHZSS010000010.1"/>
</dbReference>
<dbReference type="EMBL" id="JAHZSS010000010">
    <property type="protein sequence ID" value="MBW8191278.1"/>
    <property type="molecule type" value="Genomic_DNA"/>
</dbReference>
<name>A0ABS7EG51_9GAMM</name>
<comment type="caution">
    <text evidence="1">The sequence shown here is derived from an EMBL/GenBank/DDBJ whole genome shotgun (WGS) entry which is preliminary data.</text>
</comment>
<keyword evidence="2" id="KW-1185">Reference proteome</keyword>